<dbReference type="EMBL" id="KK852692">
    <property type="protein sequence ID" value="KDR18348.1"/>
    <property type="molecule type" value="Genomic_DNA"/>
</dbReference>
<accession>A0A067RE75</accession>
<keyword evidence="3" id="KW-0732">Signal</keyword>
<evidence type="ECO:0000259" key="7">
    <source>
        <dbReference type="PROSITE" id="PS50015"/>
    </source>
</evidence>
<dbReference type="PANTHER" id="PTHR11480">
    <property type="entry name" value="SAPOSIN-RELATED"/>
    <property type="match status" value="1"/>
</dbReference>
<protein>
    <submittedName>
        <fullName evidence="9">Proactivator polypeptide</fullName>
    </submittedName>
</protein>
<feature type="domain" description="Saposin B-type" evidence="7">
    <location>
        <begin position="11"/>
        <end position="93"/>
    </location>
</feature>
<feature type="domain" description="Saposin B-type" evidence="7">
    <location>
        <begin position="376"/>
        <end position="457"/>
    </location>
</feature>
<dbReference type="Pfam" id="PF05184">
    <property type="entry name" value="SapB_1"/>
    <property type="match status" value="5"/>
</dbReference>
<dbReference type="OMA" id="INTICDG"/>
<name>A0A067RE75_ZOONE</name>
<feature type="domain" description="Saposin B-type" evidence="7">
    <location>
        <begin position="673"/>
        <end position="754"/>
    </location>
</feature>
<reference evidence="9 10" key="1">
    <citation type="journal article" date="2014" name="Nat. Commun.">
        <title>Molecular traces of alternative social organization in a termite genome.</title>
        <authorList>
            <person name="Terrapon N."/>
            <person name="Li C."/>
            <person name="Robertson H.M."/>
            <person name="Ji L."/>
            <person name="Meng X."/>
            <person name="Booth W."/>
            <person name="Chen Z."/>
            <person name="Childers C.P."/>
            <person name="Glastad K.M."/>
            <person name="Gokhale K."/>
            <person name="Gowin J."/>
            <person name="Gronenberg W."/>
            <person name="Hermansen R.A."/>
            <person name="Hu H."/>
            <person name="Hunt B.G."/>
            <person name="Huylmans A.K."/>
            <person name="Khalil S.M."/>
            <person name="Mitchell R.D."/>
            <person name="Munoz-Torres M.C."/>
            <person name="Mustard J.A."/>
            <person name="Pan H."/>
            <person name="Reese J.T."/>
            <person name="Scharf M.E."/>
            <person name="Sun F."/>
            <person name="Vogel H."/>
            <person name="Xiao J."/>
            <person name="Yang W."/>
            <person name="Yang Z."/>
            <person name="Yang Z."/>
            <person name="Zhou J."/>
            <person name="Zhu J."/>
            <person name="Brent C.S."/>
            <person name="Elsik C.G."/>
            <person name="Goodisman M.A."/>
            <person name="Liberles D.A."/>
            <person name="Roe R.M."/>
            <person name="Vargo E.L."/>
            <person name="Vilcinskas A."/>
            <person name="Wang J."/>
            <person name="Bornberg-Bauer E."/>
            <person name="Korb J."/>
            <person name="Zhang G."/>
            <person name="Liebig J."/>
        </authorList>
    </citation>
    <scope>NUCLEOTIDE SEQUENCE [LARGE SCALE GENOMIC DNA]</scope>
    <source>
        <tissue evidence="9">Whole organism</tissue>
    </source>
</reference>
<keyword evidence="4" id="KW-0677">Repeat</keyword>
<dbReference type="InterPro" id="IPR008373">
    <property type="entry name" value="Saposin"/>
</dbReference>
<evidence type="ECO:0000256" key="6">
    <source>
        <dbReference type="ARBA" id="ARBA00023180"/>
    </source>
</evidence>
<evidence type="ECO:0000256" key="2">
    <source>
        <dbReference type="ARBA" id="ARBA00022525"/>
    </source>
</evidence>
<dbReference type="SUPFAM" id="SSF47862">
    <property type="entry name" value="Saposin"/>
    <property type="match status" value="7"/>
</dbReference>
<dbReference type="Pfam" id="PF02199">
    <property type="entry name" value="SapA"/>
    <property type="match status" value="1"/>
</dbReference>
<proteinExistence type="predicted"/>
<evidence type="ECO:0000256" key="4">
    <source>
        <dbReference type="ARBA" id="ARBA00022737"/>
    </source>
</evidence>
<dbReference type="PANTHER" id="PTHR11480:SF3">
    <property type="entry name" value="BCDNA.GH08312"/>
    <property type="match status" value="1"/>
</dbReference>
<comment type="subcellular location">
    <subcellularLocation>
        <location evidence="1">Secreted</location>
    </subcellularLocation>
</comment>
<dbReference type="AlphaFoldDB" id="A0A067RE75"/>
<dbReference type="Gene3D" id="1.10.225.10">
    <property type="entry name" value="Saposin-like"/>
    <property type="match status" value="7"/>
</dbReference>
<dbReference type="PROSITE" id="PS50015">
    <property type="entry name" value="SAP_B"/>
    <property type="match status" value="7"/>
</dbReference>
<evidence type="ECO:0000256" key="3">
    <source>
        <dbReference type="ARBA" id="ARBA00022729"/>
    </source>
</evidence>
<dbReference type="PRINTS" id="PR01797">
    <property type="entry name" value="SAPOSIN"/>
</dbReference>
<dbReference type="InterPro" id="IPR008138">
    <property type="entry name" value="SapB_2"/>
</dbReference>
<sequence length="782" mass="86977">VWEHQQLPPDDDDVCKICLDMVKQARDQLESNETQEELKEVFEGSCNFIPVKIVAEECCKLADEFIPELVETLASEMNPQVVCSVAGLCNNAWVDKQLADSGKFIKATPLDEATDVVDDCFGCRVVINELDDKMQTMSRDDLLNNMLQACGRIGSLSDGCSAVIITYFTEIYSFLQKNFKSDAVCHVAGVCSATFHKHRPVLKKVDVVHESNVGVVKVEDDLPCEFCEQLIIHLRDVLVANTTEQEFEEVLKGLCKQTRSFKDECLSIVDEYYAAIYSFLVNNLSAGEVCKIFGLCGGHRIKVPIWPLLPAQTVETLKASHLIGKNNDEVKASLLTPAQSVGSLIPAAYLTPASNKSSSFHRVSIGESGGVVYINNKNVCVFCQYFLHYVQQAITNPKTEAQIEKVVTEACNHLPDAVEGQCREFVETYGNAFMALLAQEIDPSLVSYLEHRRKASNGWGFVVLTTLNDKPTCPLCLLATQSIIDKLKDKRTEEEIRRELDLLCDDLPKSVVGECEEFVNTYEEQLVEMFLADFTPKQICTYLKLCDPTMKERLTTPVPVPEILSNEIPAAPQKRRNTAMAKAAKASFKDSTVCVLCEFVLSKIDEELKDGATEEEIKGYVENVCNVLPKTVVRQCRQFVETYGDVVIALLAQSLDPKEVCSAIKICKSIKKSVKECAVCEASMGAFDELLGDPNLQKDVDKLLKKVCPKLPAQDRDECNQLIDVYGPSILNLVSEVANPRLVCYEIGVCRWEKQTVHLLGGKNCVWGPGYWCQSVAHAKSC</sequence>
<dbReference type="PROSITE" id="PS51110">
    <property type="entry name" value="SAP_A"/>
    <property type="match status" value="1"/>
</dbReference>
<keyword evidence="6" id="KW-0325">Glycoprotein</keyword>
<feature type="domain" description="Saposin B-type" evidence="7">
    <location>
        <begin position="116"/>
        <end position="195"/>
    </location>
</feature>
<organism evidence="9 10">
    <name type="scientific">Zootermopsis nevadensis</name>
    <name type="common">Dampwood termite</name>
    <dbReference type="NCBI Taxonomy" id="136037"/>
    <lineage>
        <taxon>Eukaryota</taxon>
        <taxon>Metazoa</taxon>
        <taxon>Ecdysozoa</taxon>
        <taxon>Arthropoda</taxon>
        <taxon>Hexapoda</taxon>
        <taxon>Insecta</taxon>
        <taxon>Pterygota</taxon>
        <taxon>Neoptera</taxon>
        <taxon>Polyneoptera</taxon>
        <taxon>Dictyoptera</taxon>
        <taxon>Blattodea</taxon>
        <taxon>Blattoidea</taxon>
        <taxon>Termitoidae</taxon>
        <taxon>Termopsidae</taxon>
        <taxon>Zootermopsis</taxon>
    </lineage>
</organism>
<keyword evidence="10" id="KW-1185">Reference proteome</keyword>
<feature type="domain" description="Saposin B-type" evidence="7">
    <location>
        <begin position="220"/>
        <end position="300"/>
    </location>
</feature>
<evidence type="ECO:0000313" key="10">
    <source>
        <dbReference type="Proteomes" id="UP000027135"/>
    </source>
</evidence>
<feature type="domain" description="Saposin A-type" evidence="8">
    <location>
        <begin position="758"/>
        <end position="782"/>
    </location>
</feature>
<dbReference type="GO" id="GO:0016020">
    <property type="term" value="C:membrane"/>
    <property type="evidence" value="ECO:0007669"/>
    <property type="project" value="GOC"/>
</dbReference>
<dbReference type="Pfam" id="PF03489">
    <property type="entry name" value="SapB_2"/>
    <property type="match status" value="5"/>
</dbReference>
<dbReference type="STRING" id="136037.A0A067RE75"/>
<dbReference type="SMART" id="SM00741">
    <property type="entry name" value="SapB"/>
    <property type="match status" value="7"/>
</dbReference>
<dbReference type="InterPro" id="IPR003119">
    <property type="entry name" value="SAP_A"/>
</dbReference>
<keyword evidence="5" id="KW-1015">Disulfide bond</keyword>
<feature type="non-terminal residue" evidence="9">
    <location>
        <position position="782"/>
    </location>
</feature>
<evidence type="ECO:0000256" key="1">
    <source>
        <dbReference type="ARBA" id="ARBA00004613"/>
    </source>
</evidence>
<dbReference type="GO" id="GO:0005576">
    <property type="term" value="C:extracellular region"/>
    <property type="evidence" value="ECO:0007669"/>
    <property type="project" value="UniProtKB-SubCell"/>
</dbReference>
<dbReference type="InterPro" id="IPR011001">
    <property type="entry name" value="Saposin-like"/>
</dbReference>
<dbReference type="InParanoid" id="A0A067RE75"/>
<evidence type="ECO:0000313" key="9">
    <source>
        <dbReference type="EMBL" id="KDR18348.1"/>
    </source>
</evidence>
<feature type="non-terminal residue" evidence="9">
    <location>
        <position position="1"/>
    </location>
</feature>
<feature type="domain" description="Saposin B-type" evidence="7">
    <location>
        <begin position="590"/>
        <end position="671"/>
    </location>
</feature>
<dbReference type="GO" id="GO:0006665">
    <property type="term" value="P:sphingolipid metabolic process"/>
    <property type="evidence" value="ECO:0007669"/>
    <property type="project" value="InterPro"/>
</dbReference>
<dbReference type="eggNOG" id="KOG1340">
    <property type="taxonomic scope" value="Eukaryota"/>
</dbReference>
<dbReference type="InterPro" id="IPR008139">
    <property type="entry name" value="SaposinB_dom"/>
</dbReference>
<dbReference type="FunFam" id="1.10.225.10:FF:000002">
    <property type="entry name" value="prosaposin isoform X2"/>
    <property type="match status" value="2"/>
</dbReference>
<dbReference type="GO" id="GO:0005764">
    <property type="term" value="C:lysosome"/>
    <property type="evidence" value="ECO:0007669"/>
    <property type="project" value="InterPro"/>
</dbReference>
<dbReference type="Proteomes" id="UP000027135">
    <property type="component" value="Unassembled WGS sequence"/>
</dbReference>
<keyword evidence="2" id="KW-0964">Secreted</keyword>
<evidence type="ECO:0000259" key="8">
    <source>
        <dbReference type="PROSITE" id="PS51110"/>
    </source>
</evidence>
<evidence type="ECO:0000256" key="5">
    <source>
        <dbReference type="ARBA" id="ARBA00023157"/>
    </source>
</evidence>
<dbReference type="InterPro" id="IPR051428">
    <property type="entry name" value="Sphingo_Act-Surfact_Prot"/>
</dbReference>
<dbReference type="InterPro" id="IPR007856">
    <property type="entry name" value="SapB_1"/>
</dbReference>
<gene>
    <name evidence="9" type="ORF">L798_07230</name>
</gene>
<dbReference type="FunCoup" id="A0A067RE75">
    <property type="interactions" value="793"/>
</dbReference>
<feature type="domain" description="Saposin B-type" evidence="7">
    <location>
        <begin position="469"/>
        <end position="550"/>
    </location>
</feature>